<dbReference type="InterPro" id="IPR017482">
    <property type="entry name" value="Lambda-type_endonuclease"/>
</dbReference>
<dbReference type="InterPro" id="IPR011335">
    <property type="entry name" value="Restrct_endonuc-II-like"/>
</dbReference>
<dbReference type="InterPro" id="IPR051703">
    <property type="entry name" value="NF-kappa-B_Signaling_Reg"/>
</dbReference>
<dbReference type="PANTHER" id="PTHR46609:SF6">
    <property type="entry name" value="EXONUCLEASE, PHAGE-TYPE_RECB, C-TERMINAL DOMAIN-CONTAINING PROTEIN-RELATED"/>
    <property type="match status" value="1"/>
</dbReference>
<protein>
    <submittedName>
        <fullName evidence="2">Phage_rel_nuc, putative phage-type endonuclease</fullName>
    </submittedName>
</protein>
<dbReference type="Pfam" id="PF09588">
    <property type="entry name" value="YqaJ"/>
    <property type="match status" value="1"/>
</dbReference>
<keyword evidence="2" id="KW-0540">Nuclease</keyword>
<dbReference type="NCBIfam" id="TIGR03033">
    <property type="entry name" value="phage_rel_nuc"/>
    <property type="match status" value="1"/>
</dbReference>
<organism evidence="2">
    <name type="scientific">uncultured Caudovirales phage</name>
    <dbReference type="NCBI Taxonomy" id="2100421"/>
    <lineage>
        <taxon>Viruses</taxon>
        <taxon>Duplodnaviria</taxon>
        <taxon>Heunggongvirae</taxon>
        <taxon>Uroviricota</taxon>
        <taxon>Caudoviricetes</taxon>
        <taxon>Peduoviridae</taxon>
        <taxon>Maltschvirus</taxon>
        <taxon>Maltschvirus maltsch</taxon>
    </lineage>
</organism>
<dbReference type="GO" id="GO:0004519">
    <property type="term" value="F:endonuclease activity"/>
    <property type="evidence" value="ECO:0007669"/>
    <property type="project" value="UniProtKB-KW"/>
</dbReference>
<feature type="domain" description="YqaJ viral recombinase" evidence="1">
    <location>
        <begin position="9"/>
        <end position="133"/>
    </location>
</feature>
<reference evidence="2" key="1">
    <citation type="submission" date="2020-05" db="EMBL/GenBank/DDBJ databases">
        <authorList>
            <person name="Chiriac C."/>
            <person name="Salcher M."/>
            <person name="Ghai R."/>
            <person name="Kavagutti S V."/>
        </authorList>
    </citation>
    <scope>NUCLEOTIDE SEQUENCE</scope>
</reference>
<name>A0A6J5RI25_9CAUD</name>
<keyword evidence="2" id="KW-0255">Endonuclease</keyword>
<dbReference type="SUPFAM" id="SSF52980">
    <property type="entry name" value="Restriction endonuclease-like"/>
    <property type="match status" value="1"/>
</dbReference>
<dbReference type="CDD" id="cd22343">
    <property type="entry name" value="PDDEXK_lambda_exonuclease-like"/>
    <property type="match status" value="1"/>
</dbReference>
<gene>
    <name evidence="2" type="ORF">UFOVP1304_14</name>
</gene>
<dbReference type="InterPro" id="IPR019080">
    <property type="entry name" value="YqaJ_viral_recombinase"/>
</dbReference>
<proteinExistence type="predicted"/>
<evidence type="ECO:0000259" key="1">
    <source>
        <dbReference type="Pfam" id="PF09588"/>
    </source>
</evidence>
<sequence>MNPHQKTPEWFKAREGKLTASQFGQAAGLAPGSRQALWRRIMGLETFEGNEATQWGEANEPVALAAYEKLHQAVEQVGFVRHPEHEWLGASPDFLVGLEGVGEIKCPFSKEIHKEIPAYYMAQIQGQMEITHRDWCDFVVWVPDGMRVWRVERSHEYWEWLHILLADFWTWVTAQVEPPRQSKPKSVPKVSITNDSLFKL</sequence>
<dbReference type="Gene3D" id="3.90.320.10">
    <property type="match status" value="1"/>
</dbReference>
<dbReference type="PANTHER" id="PTHR46609">
    <property type="entry name" value="EXONUCLEASE, PHAGE-TYPE/RECB, C-TERMINAL DOMAIN-CONTAINING PROTEIN"/>
    <property type="match status" value="1"/>
</dbReference>
<dbReference type="InterPro" id="IPR011604">
    <property type="entry name" value="PDDEXK-like_dom_sf"/>
</dbReference>
<keyword evidence="2" id="KW-0378">Hydrolase</keyword>
<accession>A0A6J5RI25</accession>
<evidence type="ECO:0000313" key="2">
    <source>
        <dbReference type="EMBL" id="CAB4197140.1"/>
    </source>
</evidence>
<dbReference type="EMBL" id="LR797253">
    <property type="protein sequence ID" value="CAB4197140.1"/>
    <property type="molecule type" value="Genomic_DNA"/>
</dbReference>